<proteinExistence type="predicted"/>
<dbReference type="AlphaFoldDB" id="A0AAD7MYP5"/>
<organism evidence="3 4">
    <name type="scientific">Mycena metata</name>
    <dbReference type="NCBI Taxonomy" id="1033252"/>
    <lineage>
        <taxon>Eukaryota</taxon>
        <taxon>Fungi</taxon>
        <taxon>Dikarya</taxon>
        <taxon>Basidiomycota</taxon>
        <taxon>Agaricomycotina</taxon>
        <taxon>Agaricomycetes</taxon>
        <taxon>Agaricomycetidae</taxon>
        <taxon>Agaricales</taxon>
        <taxon>Marasmiineae</taxon>
        <taxon>Mycenaceae</taxon>
        <taxon>Mycena</taxon>
    </lineage>
</organism>
<feature type="region of interest" description="Disordered" evidence="2">
    <location>
        <begin position="1"/>
        <end position="33"/>
    </location>
</feature>
<keyword evidence="1" id="KW-0175">Coiled coil</keyword>
<sequence length="597" mass="67917">MDDIPDDDRDGGAKRRHEEPSPTKVRIVGGPQRESYDHAKEMEAYHKEQAALARQKQTQLATENQQIIAQLQAAEKMEAEHAARIKSLQHELHSKSQLIADMQRHEGQLEAQFIGDQEKLQELINHCNTMVPQILETQKLLAQRNDDVERLNRLLLQKKDEAIQLRAYNYLQGKKNTPQTKPPPRRGTRASLDFVHNSSTRTIEIPLDPVPLARAPLGKANPKPKAKLAATPELANLFGTDVDTLGGFISKFERLVVDDDATITVEGTTPKKRNGKQFKQLPKSLVTHIHTALRIATYTKFQVNQANEFSIYNPAEEHKVAACEKDFVDPPNDVFQWDFSPGYGQSRWNQLMIEKIVDAALESDGDRGPIAMADVDPEYLKKLMKEKLKRYHSGWKGFQPHFNEELGRMETMREAQARGTQAHEHQLAARSNSSKHRKYEDRIKTITAAIDIKRDEGIAVDIATWERLLEMLELLGEQGMSSEEEDEIEANDKKMIVYMVKLCVWREPRIVDYLRLVDKQTALFKKRGRDQRGQRGPPPHTRVRTDVPGSSKVPRGLPMSLYNGEWLKAATPAYVKNLKISKEAFGLFVAAVDRMAI</sequence>
<name>A0AAD7MYP5_9AGAR</name>
<reference evidence="3" key="1">
    <citation type="submission" date="2023-03" db="EMBL/GenBank/DDBJ databases">
        <title>Massive genome expansion in bonnet fungi (Mycena s.s.) driven by repeated elements and novel gene families across ecological guilds.</title>
        <authorList>
            <consortium name="Lawrence Berkeley National Laboratory"/>
            <person name="Harder C.B."/>
            <person name="Miyauchi S."/>
            <person name="Viragh M."/>
            <person name="Kuo A."/>
            <person name="Thoen E."/>
            <person name="Andreopoulos B."/>
            <person name="Lu D."/>
            <person name="Skrede I."/>
            <person name="Drula E."/>
            <person name="Henrissat B."/>
            <person name="Morin E."/>
            <person name="Kohler A."/>
            <person name="Barry K."/>
            <person name="LaButti K."/>
            <person name="Morin E."/>
            <person name="Salamov A."/>
            <person name="Lipzen A."/>
            <person name="Mereny Z."/>
            <person name="Hegedus B."/>
            <person name="Baldrian P."/>
            <person name="Stursova M."/>
            <person name="Weitz H."/>
            <person name="Taylor A."/>
            <person name="Grigoriev I.V."/>
            <person name="Nagy L.G."/>
            <person name="Martin F."/>
            <person name="Kauserud H."/>
        </authorList>
    </citation>
    <scope>NUCLEOTIDE SEQUENCE</scope>
    <source>
        <strain evidence="3">CBHHK182m</strain>
    </source>
</reference>
<accession>A0AAD7MYP5</accession>
<keyword evidence="4" id="KW-1185">Reference proteome</keyword>
<feature type="coiled-coil region" evidence="1">
    <location>
        <begin position="60"/>
        <end position="91"/>
    </location>
</feature>
<dbReference type="Proteomes" id="UP001215598">
    <property type="component" value="Unassembled WGS sequence"/>
</dbReference>
<gene>
    <name evidence="3" type="ORF">B0H16DRAFT_1730687</name>
</gene>
<feature type="compositionally biased region" description="Basic and acidic residues" evidence="2">
    <location>
        <begin position="10"/>
        <end position="21"/>
    </location>
</feature>
<protein>
    <submittedName>
        <fullName evidence="3">Uncharacterized protein</fullName>
    </submittedName>
</protein>
<comment type="caution">
    <text evidence="3">The sequence shown here is derived from an EMBL/GenBank/DDBJ whole genome shotgun (WGS) entry which is preliminary data.</text>
</comment>
<dbReference type="EMBL" id="JARKIB010000120">
    <property type="protein sequence ID" value="KAJ7736640.1"/>
    <property type="molecule type" value="Genomic_DNA"/>
</dbReference>
<evidence type="ECO:0000313" key="3">
    <source>
        <dbReference type="EMBL" id="KAJ7736640.1"/>
    </source>
</evidence>
<evidence type="ECO:0000256" key="1">
    <source>
        <dbReference type="SAM" id="Coils"/>
    </source>
</evidence>
<evidence type="ECO:0000313" key="4">
    <source>
        <dbReference type="Proteomes" id="UP001215598"/>
    </source>
</evidence>
<evidence type="ECO:0000256" key="2">
    <source>
        <dbReference type="SAM" id="MobiDB-lite"/>
    </source>
</evidence>
<feature type="region of interest" description="Disordered" evidence="2">
    <location>
        <begin position="526"/>
        <end position="551"/>
    </location>
</feature>